<evidence type="ECO:0000259" key="1">
    <source>
        <dbReference type="Pfam" id="PF01796"/>
    </source>
</evidence>
<name>A0A7C5QMV9_CALS0</name>
<protein>
    <submittedName>
        <fullName evidence="2">Zn-ribbon domain-containing OB-fold protein</fullName>
    </submittedName>
</protein>
<dbReference type="PANTHER" id="PTHR34075">
    <property type="entry name" value="BLR3430 PROTEIN"/>
    <property type="match status" value="1"/>
</dbReference>
<proteinExistence type="predicted"/>
<dbReference type="AlphaFoldDB" id="A0A7C5QMV9"/>
<dbReference type="PANTHER" id="PTHR34075:SF5">
    <property type="entry name" value="BLR3430 PROTEIN"/>
    <property type="match status" value="1"/>
</dbReference>
<gene>
    <name evidence="2" type="ORF">ENM11_03040</name>
</gene>
<reference evidence="2" key="1">
    <citation type="journal article" date="2020" name="mSystems">
        <title>Genome- and Community-Level Interaction Insights into Carbon Utilization and Element Cycling Functions of Hydrothermarchaeota in Hydrothermal Sediment.</title>
        <authorList>
            <person name="Zhou Z."/>
            <person name="Liu Y."/>
            <person name="Xu W."/>
            <person name="Pan J."/>
            <person name="Luo Z.H."/>
            <person name="Li M."/>
        </authorList>
    </citation>
    <scope>NUCLEOTIDE SEQUENCE [LARGE SCALE GENOMIC DNA]</scope>
    <source>
        <strain evidence="2">SpSt-1056</strain>
    </source>
</reference>
<dbReference type="EMBL" id="DRWN01000025">
    <property type="protein sequence ID" value="HHK68115.1"/>
    <property type="molecule type" value="Genomic_DNA"/>
</dbReference>
<dbReference type="InterPro" id="IPR002878">
    <property type="entry name" value="ChsH2_C"/>
</dbReference>
<feature type="domain" description="ChsH2 C-terminal OB-fold" evidence="1">
    <location>
        <begin position="134"/>
        <end position="194"/>
    </location>
</feature>
<organism evidence="2">
    <name type="scientific">Caldiarchaeum subterraneum</name>
    <dbReference type="NCBI Taxonomy" id="311458"/>
    <lineage>
        <taxon>Archaea</taxon>
        <taxon>Nitrososphaerota</taxon>
        <taxon>Candidatus Caldarchaeales</taxon>
        <taxon>Candidatus Caldarchaeaceae</taxon>
        <taxon>Candidatus Caldarchaeum</taxon>
    </lineage>
</organism>
<accession>A0A7C5QMV9</accession>
<evidence type="ECO:0000313" key="2">
    <source>
        <dbReference type="EMBL" id="HHK68115.1"/>
    </source>
</evidence>
<sequence>MFTGSEGKVQPVGRKTHKHFWRAKGAGLSRRCFGCLRCRRGFHAAHGQCFEKPSARRRRRARGVLVWIRLLRRRGRSGEDEVRELSSRPPANWRSRPFVYRLEGSRCVVCGHFHPYKRLVCRRCGSKRLDQDKLPSTGRLVNYTVVTQAQQGFENNTPHIVGWVEMDDGTQLIGHITDCEPEELKPGTVLEPVVRRIRVDGEAKLIVYGVKFKPVV</sequence>
<dbReference type="InterPro" id="IPR012340">
    <property type="entry name" value="NA-bd_OB-fold"/>
</dbReference>
<dbReference type="Pfam" id="PF01796">
    <property type="entry name" value="OB_ChsH2_C"/>
    <property type="match status" value="1"/>
</dbReference>
<dbReference type="InterPro" id="IPR052513">
    <property type="entry name" value="Thioester_dehydratase-like"/>
</dbReference>
<comment type="caution">
    <text evidence="2">The sequence shown here is derived from an EMBL/GenBank/DDBJ whole genome shotgun (WGS) entry which is preliminary data.</text>
</comment>
<dbReference type="SUPFAM" id="SSF50249">
    <property type="entry name" value="Nucleic acid-binding proteins"/>
    <property type="match status" value="1"/>
</dbReference>